<gene>
    <name evidence="3" type="ORF">ACFOMG_16755</name>
</gene>
<comment type="caution">
    <text evidence="3">The sequence shown here is derived from an EMBL/GenBank/DDBJ whole genome shotgun (WGS) entry which is preliminary data.</text>
</comment>
<accession>A0ABV7VW64</accession>
<dbReference type="RefSeq" id="WP_376868353.1">
    <property type="nucleotide sequence ID" value="NZ_JBHRYB010000024.1"/>
</dbReference>
<feature type="chain" id="PRO_5047184929" evidence="1">
    <location>
        <begin position="24"/>
        <end position="184"/>
    </location>
</feature>
<keyword evidence="4" id="KW-1185">Reference proteome</keyword>
<dbReference type="EMBL" id="JBHRYB010000024">
    <property type="protein sequence ID" value="MFC3681753.1"/>
    <property type="molecule type" value="Genomic_DNA"/>
</dbReference>
<dbReference type="Proteomes" id="UP001595722">
    <property type="component" value="Unassembled WGS sequence"/>
</dbReference>
<feature type="domain" description="Tll0287-like" evidence="2">
    <location>
        <begin position="27"/>
        <end position="179"/>
    </location>
</feature>
<dbReference type="Pfam" id="PF11845">
    <property type="entry name" value="Tll0287-like"/>
    <property type="match status" value="1"/>
</dbReference>
<proteinExistence type="predicted"/>
<dbReference type="InterPro" id="IPR021796">
    <property type="entry name" value="Tll0287-like_dom"/>
</dbReference>
<reference evidence="4" key="1">
    <citation type="journal article" date="2019" name="Int. J. Syst. Evol. Microbiol.">
        <title>The Global Catalogue of Microorganisms (GCM) 10K type strain sequencing project: providing services to taxonomists for standard genome sequencing and annotation.</title>
        <authorList>
            <consortium name="The Broad Institute Genomics Platform"/>
            <consortium name="The Broad Institute Genome Sequencing Center for Infectious Disease"/>
            <person name="Wu L."/>
            <person name="Ma J."/>
        </authorList>
    </citation>
    <scope>NUCLEOTIDE SEQUENCE [LARGE SCALE GENOMIC DNA]</scope>
    <source>
        <strain evidence="4">KCTC 42424</strain>
    </source>
</reference>
<protein>
    <submittedName>
        <fullName evidence="3">DUF3365 domain-containing protein</fullName>
    </submittedName>
</protein>
<feature type="signal peptide" evidence="1">
    <location>
        <begin position="1"/>
        <end position="23"/>
    </location>
</feature>
<sequence length="184" mass="20088">MKSVLRGTVAAAVLLLGISTVQADDDLLQQARQHSKQLAMQLQATLKKSIKSDGPQAAIQVCNTEAPLIAAQLSQGDWQVGRTSLKWRNPDNQPDAWETQVMQQFAERLAAGEAPQTLEASKTDNGEFRYMKAIPTAGVCLACHGEKLAPAIGTTLDKLYPQDRARGFKQGELRGAFTLRKMLK</sequence>
<organism evidence="3 4">
    <name type="scientific">Bacterioplanoides pacificum</name>
    <dbReference type="NCBI Taxonomy" id="1171596"/>
    <lineage>
        <taxon>Bacteria</taxon>
        <taxon>Pseudomonadati</taxon>
        <taxon>Pseudomonadota</taxon>
        <taxon>Gammaproteobacteria</taxon>
        <taxon>Oceanospirillales</taxon>
        <taxon>Oceanospirillaceae</taxon>
        <taxon>Bacterioplanoides</taxon>
    </lineage>
</organism>
<evidence type="ECO:0000256" key="1">
    <source>
        <dbReference type="SAM" id="SignalP"/>
    </source>
</evidence>
<evidence type="ECO:0000313" key="4">
    <source>
        <dbReference type="Proteomes" id="UP001595722"/>
    </source>
</evidence>
<evidence type="ECO:0000259" key="2">
    <source>
        <dbReference type="Pfam" id="PF11845"/>
    </source>
</evidence>
<keyword evidence="1" id="KW-0732">Signal</keyword>
<name>A0ABV7VW64_9GAMM</name>
<evidence type="ECO:0000313" key="3">
    <source>
        <dbReference type="EMBL" id="MFC3681753.1"/>
    </source>
</evidence>